<gene>
    <name evidence="2" type="ORF">M0R45_013413</name>
</gene>
<name>A0AAW1XJD9_RUBAR</name>
<dbReference type="GO" id="GO:0006508">
    <property type="term" value="P:proteolysis"/>
    <property type="evidence" value="ECO:0007669"/>
    <property type="project" value="InterPro"/>
</dbReference>
<evidence type="ECO:0000259" key="1">
    <source>
        <dbReference type="SMART" id="SM00848"/>
    </source>
</evidence>
<dbReference type="SMART" id="SM00848">
    <property type="entry name" value="Inhibitor_I29"/>
    <property type="match status" value="1"/>
</dbReference>
<dbReference type="InterPro" id="IPR000668">
    <property type="entry name" value="Peptidase_C1A_C"/>
</dbReference>
<dbReference type="Pfam" id="PF08246">
    <property type="entry name" value="Inhibitor_I29"/>
    <property type="match status" value="1"/>
</dbReference>
<keyword evidence="3" id="KW-1185">Reference proteome</keyword>
<feature type="domain" description="Cathepsin propeptide inhibitor" evidence="1">
    <location>
        <begin position="11"/>
        <end position="53"/>
    </location>
</feature>
<dbReference type="Proteomes" id="UP001457282">
    <property type="component" value="Unassembled WGS sequence"/>
</dbReference>
<dbReference type="InterPro" id="IPR038765">
    <property type="entry name" value="Papain-like_cys_pep_sf"/>
</dbReference>
<evidence type="ECO:0000313" key="2">
    <source>
        <dbReference type="EMBL" id="KAK9936579.1"/>
    </source>
</evidence>
<dbReference type="Gene3D" id="3.90.70.10">
    <property type="entry name" value="Cysteine proteinases"/>
    <property type="match status" value="1"/>
</dbReference>
<sequence length="86" mass="10087">MMMGKPCLERHEEWAARHGRVYKAAEEKAKRYLIFKINVEFIEAFNEEINVEYQRYGNVTQVTSSVDWRENGAVTPIKDQGKCGKY</sequence>
<dbReference type="Pfam" id="PF00112">
    <property type="entry name" value="Peptidase_C1"/>
    <property type="match status" value="1"/>
</dbReference>
<dbReference type="GO" id="GO:0008234">
    <property type="term" value="F:cysteine-type peptidase activity"/>
    <property type="evidence" value="ECO:0007669"/>
    <property type="project" value="InterPro"/>
</dbReference>
<organism evidence="2 3">
    <name type="scientific">Rubus argutus</name>
    <name type="common">Southern blackberry</name>
    <dbReference type="NCBI Taxonomy" id="59490"/>
    <lineage>
        <taxon>Eukaryota</taxon>
        <taxon>Viridiplantae</taxon>
        <taxon>Streptophyta</taxon>
        <taxon>Embryophyta</taxon>
        <taxon>Tracheophyta</taxon>
        <taxon>Spermatophyta</taxon>
        <taxon>Magnoliopsida</taxon>
        <taxon>eudicotyledons</taxon>
        <taxon>Gunneridae</taxon>
        <taxon>Pentapetalae</taxon>
        <taxon>rosids</taxon>
        <taxon>fabids</taxon>
        <taxon>Rosales</taxon>
        <taxon>Rosaceae</taxon>
        <taxon>Rosoideae</taxon>
        <taxon>Rosoideae incertae sedis</taxon>
        <taxon>Rubus</taxon>
    </lineage>
</organism>
<dbReference type="EMBL" id="JBEDUW010000003">
    <property type="protein sequence ID" value="KAK9936579.1"/>
    <property type="molecule type" value="Genomic_DNA"/>
</dbReference>
<evidence type="ECO:0000313" key="3">
    <source>
        <dbReference type="Proteomes" id="UP001457282"/>
    </source>
</evidence>
<dbReference type="InterPro" id="IPR013201">
    <property type="entry name" value="Prot_inhib_I29"/>
</dbReference>
<reference evidence="2 3" key="1">
    <citation type="journal article" date="2023" name="G3 (Bethesda)">
        <title>A chromosome-length genome assembly and annotation of blackberry (Rubus argutus, cv. 'Hillquist').</title>
        <authorList>
            <person name="Bruna T."/>
            <person name="Aryal R."/>
            <person name="Dudchenko O."/>
            <person name="Sargent D.J."/>
            <person name="Mead D."/>
            <person name="Buti M."/>
            <person name="Cavallini A."/>
            <person name="Hytonen T."/>
            <person name="Andres J."/>
            <person name="Pham M."/>
            <person name="Weisz D."/>
            <person name="Mascagni F."/>
            <person name="Usai G."/>
            <person name="Natali L."/>
            <person name="Bassil N."/>
            <person name="Fernandez G.E."/>
            <person name="Lomsadze A."/>
            <person name="Armour M."/>
            <person name="Olukolu B."/>
            <person name="Poorten T."/>
            <person name="Britton C."/>
            <person name="Davik J."/>
            <person name="Ashrafi H."/>
            <person name="Aiden E.L."/>
            <person name="Borodovsky M."/>
            <person name="Worthington M."/>
        </authorList>
    </citation>
    <scope>NUCLEOTIDE SEQUENCE [LARGE SCALE GENOMIC DNA]</scope>
    <source>
        <strain evidence="2">PI 553951</strain>
    </source>
</reference>
<accession>A0AAW1XJD9</accession>
<dbReference type="AlphaFoldDB" id="A0AAW1XJD9"/>
<proteinExistence type="predicted"/>
<comment type="caution">
    <text evidence="2">The sequence shown here is derived from an EMBL/GenBank/DDBJ whole genome shotgun (WGS) entry which is preliminary data.</text>
</comment>
<protein>
    <recommendedName>
        <fullName evidence="1">Cathepsin propeptide inhibitor domain-containing protein</fullName>
    </recommendedName>
</protein>
<dbReference type="SUPFAM" id="SSF54001">
    <property type="entry name" value="Cysteine proteinases"/>
    <property type="match status" value="1"/>
</dbReference>